<name>A0A0N4ZGT9_PARTI</name>
<proteinExistence type="predicted"/>
<keyword evidence="1" id="KW-0472">Membrane</keyword>
<evidence type="ECO:0000313" key="3">
    <source>
        <dbReference type="WBParaSite" id="PTRK_0000705700.1"/>
    </source>
</evidence>
<keyword evidence="2" id="KW-1185">Reference proteome</keyword>
<dbReference type="AlphaFoldDB" id="A0A0N4ZGT9"/>
<reference evidence="3" key="1">
    <citation type="submission" date="2017-02" db="UniProtKB">
        <authorList>
            <consortium name="WormBaseParasite"/>
        </authorList>
    </citation>
    <scope>IDENTIFICATION</scope>
</reference>
<accession>A0A0N4ZGT9</accession>
<evidence type="ECO:0000256" key="1">
    <source>
        <dbReference type="SAM" id="Phobius"/>
    </source>
</evidence>
<feature type="transmembrane region" description="Helical" evidence="1">
    <location>
        <begin position="145"/>
        <end position="168"/>
    </location>
</feature>
<dbReference type="Proteomes" id="UP000038045">
    <property type="component" value="Unplaced"/>
</dbReference>
<keyword evidence="1" id="KW-0812">Transmembrane</keyword>
<feature type="transmembrane region" description="Helical" evidence="1">
    <location>
        <begin position="118"/>
        <end position="139"/>
    </location>
</feature>
<evidence type="ECO:0000313" key="2">
    <source>
        <dbReference type="Proteomes" id="UP000038045"/>
    </source>
</evidence>
<dbReference type="WBParaSite" id="PTRK_0000705700.1">
    <property type="protein sequence ID" value="PTRK_0000705700.1"/>
    <property type="gene ID" value="PTRK_0000705700"/>
</dbReference>
<organism evidence="2 3">
    <name type="scientific">Parastrongyloides trichosuri</name>
    <name type="common">Possum-specific nematode worm</name>
    <dbReference type="NCBI Taxonomy" id="131310"/>
    <lineage>
        <taxon>Eukaryota</taxon>
        <taxon>Metazoa</taxon>
        <taxon>Ecdysozoa</taxon>
        <taxon>Nematoda</taxon>
        <taxon>Chromadorea</taxon>
        <taxon>Rhabditida</taxon>
        <taxon>Tylenchina</taxon>
        <taxon>Panagrolaimomorpha</taxon>
        <taxon>Strongyloidoidea</taxon>
        <taxon>Strongyloididae</taxon>
        <taxon>Parastrongyloides</taxon>
    </lineage>
</organism>
<keyword evidence="1" id="KW-1133">Transmembrane helix</keyword>
<sequence length="393" mass="44838">MTIQKRLIINFTGYEGLHPKAVRVRHRKIMSDFDKLWGTKTAISPMIDTDHGSGIMQVRTQGENWETQSEFCQFGTADIFDDYAARSLPHRLFAGSRAFLNILFTGTLWRYGRTSWRFVMFFLWPFLMVLAMLALTLGITAAPVLAGFSALHMLWSLPLALGICYGLIRALDEKLFISYLLDDWSAAYDRIYDNSPKLLERKQIFAQMLTEKLRGSDADEIIIMGHSLGTVPAIEALAEVWRTEPELLRKQPVSLLAAGSCLLMIALHPRAKTLREDVRVLLNDSPVFWAEFQALTDIIHFYNSEPAKALKIQTNNPPLISHIRFKHIHSPARYKQAKGNFFKMHLLFISGSQKKNAYDIGMFLHGPFALKTLLTEYPDRPAPLEEISHKKAR</sequence>
<protein>
    <submittedName>
        <fullName evidence="3">Alpha/beta hydrolase</fullName>
    </submittedName>
</protein>